<dbReference type="Proteomes" id="UP000092574">
    <property type="component" value="Chromosome"/>
</dbReference>
<name>A0A1C7ICE2_9FIRM</name>
<protein>
    <recommendedName>
        <fullName evidence="5">WD40 repeat protein</fullName>
    </recommendedName>
</protein>
<keyword evidence="4" id="KW-1185">Reference proteome</keyword>
<reference evidence="3" key="1">
    <citation type="submission" date="2017-04" db="EMBL/GenBank/DDBJ databases">
        <title>Complete Genome Sequences of Twelve Strains of a Stable Defined Moderately Diverse Mouse Microbiota 2 (sDMDMm2).</title>
        <authorList>
            <person name="Uchimura Y."/>
            <person name="Wyss M."/>
            <person name="Brugiroux S."/>
            <person name="Limenitakis J.P."/>
            <person name="Stecher B."/>
            <person name="McCoy K.D."/>
            <person name="Macpherson A.J."/>
        </authorList>
    </citation>
    <scope>NUCLEOTIDE SEQUENCE</scope>
    <source>
        <strain evidence="3">YL58</strain>
    </source>
</reference>
<dbReference type="KEGG" id="byl:A4V09_16830"/>
<gene>
    <name evidence="3" type="ORF">A4V09_16830</name>
</gene>
<evidence type="ECO:0000256" key="2">
    <source>
        <dbReference type="SAM" id="Phobius"/>
    </source>
</evidence>
<dbReference type="AlphaFoldDB" id="A0A1C7ICE2"/>
<feature type="compositionally biased region" description="Basic residues" evidence="1">
    <location>
        <begin position="24"/>
        <end position="33"/>
    </location>
</feature>
<evidence type="ECO:0000256" key="1">
    <source>
        <dbReference type="SAM" id="MobiDB-lite"/>
    </source>
</evidence>
<keyword evidence="2" id="KW-0472">Membrane</keyword>
<feature type="transmembrane region" description="Helical" evidence="2">
    <location>
        <begin position="40"/>
        <end position="58"/>
    </location>
</feature>
<evidence type="ECO:0000313" key="4">
    <source>
        <dbReference type="Proteomes" id="UP000092574"/>
    </source>
</evidence>
<dbReference type="RefSeq" id="WP_065543394.1">
    <property type="nucleotide sequence ID" value="NZ_CP015405.2"/>
</dbReference>
<dbReference type="Pfam" id="PF18975">
    <property type="entry name" value="DUF5711"/>
    <property type="match status" value="1"/>
</dbReference>
<sequence length="402" mass="44917">MEDNKTNEKRENMSSSKKAGPASGHKRKSHRRRRQQLKRILVAALVVIAVIIMAVVVIQRRTYHKYSVQSSAKNEDVQSAGYVQLGDCVLKYASDGASLLDQKQETVWKQSYEMTNPVADVRDETAVVADKEGTLMYIFKKEAPVGAVETSMPILKARVAKSGVVAAILQDGEKTWIDFYATDGSLIAENQTRIDSPGYPVDLAVSPDGKLIMISYLYVEDGQTTSYVAFYNFGDEGQGEIDNIVAGFTYEGVVVPQVVYLDGNVSAAFRDDGFSIYEGSSVPKEKTKKEIKTDIVSTFYNEKYVGLVFKSGGKDEKYTMTVYDLSGKEKFSRSFNMEYKNIRISDDMIIMNNDSQVSMYSMSGIEKFNGNMDEGVIKDIFKMDSNRYILVSENGIKTIKLK</sequence>
<feature type="compositionally biased region" description="Basic and acidic residues" evidence="1">
    <location>
        <begin position="1"/>
        <end position="12"/>
    </location>
</feature>
<organism evidence="3 4">
    <name type="scientific">Blautia pseudococcoides</name>
    <dbReference type="NCBI Taxonomy" id="1796616"/>
    <lineage>
        <taxon>Bacteria</taxon>
        <taxon>Bacillati</taxon>
        <taxon>Bacillota</taxon>
        <taxon>Clostridia</taxon>
        <taxon>Lachnospirales</taxon>
        <taxon>Lachnospiraceae</taxon>
        <taxon>Blautia</taxon>
    </lineage>
</organism>
<accession>A0A1C7ICE2</accession>
<keyword evidence="2" id="KW-1133">Transmembrane helix</keyword>
<dbReference type="InterPro" id="IPR043765">
    <property type="entry name" value="DUF5711"/>
</dbReference>
<evidence type="ECO:0008006" key="5">
    <source>
        <dbReference type="Google" id="ProtNLM"/>
    </source>
</evidence>
<feature type="region of interest" description="Disordered" evidence="1">
    <location>
        <begin position="1"/>
        <end position="33"/>
    </location>
</feature>
<evidence type="ECO:0000313" key="3">
    <source>
        <dbReference type="EMBL" id="ANU77265.1"/>
    </source>
</evidence>
<dbReference type="EMBL" id="CP015405">
    <property type="protein sequence ID" value="ANU77265.1"/>
    <property type="molecule type" value="Genomic_DNA"/>
</dbReference>
<keyword evidence="2" id="KW-0812">Transmembrane</keyword>
<dbReference type="STRING" id="1796616.A4V09_16830"/>
<proteinExistence type="predicted"/>